<dbReference type="Proteomes" id="UP000178815">
    <property type="component" value="Unassembled WGS sequence"/>
</dbReference>
<dbReference type="Gene3D" id="2.70.70.10">
    <property type="entry name" value="Glucose Permease (Domain IIA)"/>
    <property type="match status" value="1"/>
</dbReference>
<evidence type="ECO:0000256" key="1">
    <source>
        <dbReference type="SAM" id="Coils"/>
    </source>
</evidence>
<dbReference type="PANTHER" id="PTHR21666">
    <property type="entry name" value="PEPTIDASE-RELATED"/>
    <property type="match status" value="1"/>
</dbReference>
<dbReference type="SUPFAM" id="SSF51261">
    <property type="entry name" value="Duplicated hybrid motif"/>
    <property type="match status" value="1"/>
</dbReference>
<feature type="domain" description="M23ase beta-sheet core" evidence="2">
    <location>
        <begin position="316"/>
        <end position="410"/>
    </location>
</feature>
<dbReference type="Pfam" id="PF01551">
    <property type="entry name" value="Peptidase_M23"/>
    <property type="match status" value="1"/>
</dbReference>
<dbReference type="STRING" id="1798481.A2678_01755"/>
<feature type="coiled-coil region" evidence="1">
    <location>
        <begin position="32"/>
        <end position="66"/>
    </location>
</feature>
<protein>
    <recommendedName>
        <fullName evidence="2">M23ase beta-sheet core domain-containing protein</fullName>
    </recommendedName>
</protein>
<dbReference type="PANTHER" id="PTHR21666:SF270">
    <property type="entry name" value="MUREIN HYDROLASE ACTIVATOR ENVC"/>
    <property type="match status" value="1"/>
</dbReference>
<evidence type="ECO:0000313" key="3">
    <source>
        <dbReference type="EMBL" id="OGG48572.1"/>
    </source>
</evidence>
<name>A0A1F6CI90_9BACT</name>
<dbReference type="InterPro" id="IPR050570">
    <property type="entry name" value="Cell_wall_metabolism_enzyme"/>
</dbReference>
<dbReference type="CDD" id="cd12797">
    <property type="entry name" value="M23_peptidase"/>
    <property type="match status" value="1"/>
</dbReference>
<evidence type="ECO:0000313" key="4">
    <source>
        <dbReference type="Proteomes" id="UP000178815"/>
    </source>
</evidence>
<dbReference type="AlphaFoldDB" id="A0A1F6CI90"/>
<comment type="caution">
    <text evidence="3">The sequence shown here is derived from an EMBL/GenBank/DDBJ whole genome shotgun (WGS) entry which is preliminary data.</text>
</comment>
<sequence>MTRASSVRLLLIFIFSTGIVFGTHSLARADSATDIQSKIDANKQQRAALEAEIAAFQKQLDAIGTKKNTLQSAVSSLALAQKQLTTQIQVTQNKISSANLQIQQLSLSIGDKEDSIDTDKSAIAKALQSIEEGGQVPLIVGLVSSDSFGEAWQVIDEAAQFNRALSSNINDLRSARIVLSTNRDQVATEKAKLVTLQNDLTLQKRSVDANKTAQQQLLTQTKNQEANYQALIVQKIAAEKAFEQELVNLQGQLNLIVHPGLLPKVGTGVLSWPFPNAFMSNCVQRSSVFGNSFCISQYFGNTPFSTANPQVYNGGGHNAIDIAAPIGTAVTAALSGTVLDTGNTDLVKGCYSFGKWVMIQHGNGINTLYSHLSSIDVARGQTVATGQILGLSGMTGYATGPHLHFGVYATEGTKIMRLRDFRGTAKGCADATMPVAILSAYLNPLSYL</sequence>
<keyword evidence="1" id="KW-0175">Coiled coil</keyword>
<accession>A0A1F6CI90</accession>
<evidence type="ECO:0000259" key="2">
    <source>
        <dbReference type="Pfam" id="PF01551"/>
    </source>
</evidence>
<dbReference type="GO" id="GO:0004222">
    <property type="term" value="F:metalloendopeptidase activity"/>
    <property type="evidence" value="ECO:0007669"/>
    <property type="project" value="TreeGrafter"/>
</dbReference>
<dbReference type="EMBL" id="MFKU01000010">
    <property type="protein sequence ID" value="OGG48572.1"/>
    <property type="molecule type" value="Genomic_DNA"/>
</dbReference>
<dbReference type="InterPro" id="IPR011055">
    <property type="entry name" value="Dup_hybrid_motif"/>
</dbReference>
<reference evidence="3 4" key="1">
    <citation type="journal article" date="2016" name="Nat. Commun.">
        <title>Thousands of microbial genomes shed light on interconnected biogeochemical processes in an aquifer system.</title>
        <authorList>
            <person name="Anantharaman K."/>
            <person name="Brown C.T."/>
            <person name="Hug L.A."/>
            <person name="Sharon I."/>
            <person name="Castelle C.J."/>
            <person name="Probst A.J."/>
            <person name="Thomas B.C."/>
            <person name="Singh A."/>
            <person name="Wilkins M.J."/>
            <person name="Karaoz U."/>
            <person name="Brodie E.L."/>
            <person name="Williams K.H."/>
            <person name="Hubbard S.S."/>
            <person name="Banfield J.F."/>
        </authorList>
    </citation>
    <scope>NUCLEOTIDE SEQUENCE [LARGE SCALE GENOMIC DNA]</scope>
</reference>
<gene>
    <name evidence="3" type="ORF">A2678_01755</name>
</gene>
<dbReference type="Gene3D" id="6.10.250.3150">
    <property type="match status" value="1"/>
</dbReference>
<dbReference type="InterPro" id="IPR016047">
    <property type="entry name" value="M23ase_b-sheet_dom"/>
</dbReference>
<proteinExistence type="predicted"/>
<organism evidence="3 4">
    <name type="scientific">Candidatus Kaiserbacteria bacterium RIFCSPHIGHO2_01_FULL_53_31</name>
    <dbReference type="NCBI Taxonomy" id="1798481"/>
    <lineage>
        <taxon>Bacteria</taxon>
        <taxon>Candidatus Kaiseribacteriota</taxon>
    </lineage>
</organism>